<evidence type="ECO:0000259" key="16">
    <source>
        <dbReference type="Pfam" id="PF07715"/>
    </source>
</evidence>
<dbReference type="Pfam" id="PF00593">
    <property type="entry name" value="TonB_dep_Rec_b-barrel"/>
    <property type="match status" value="1"/>
</dbReference>
<name>A0ABS7PXH5_9SPHN</name>
<comment type="subcellular location">
    <subcellularLocation>
        <location evidence="1 12">Cell outer membrane</location>
        <topology evidence="1 12">Multi-pass membrane protein</topology>
    </subcellularLocation>
</comment>
<organism evidence="17 18">
    <name type="scientific">Sphingomonas colocasiae</name>
    <dbReference type="NCBI Taxonomy" id="1848973"/>
    <lineage>
        <taxon>Bacteria</taxon>
        <taxon>Pseudomonadati</taxon>
        <taxon>Pseudomonadota</taxon>
        <taxon>Alphaproteobacteria</taxon>
        <taxon>Sphingomonadales</taxon>
        <taxon>Sphingomonadaceae</taxon>
        <taxon>Sphingomonas</taxon>
    </lineage>
</organism>
<evidence type="ECO:0000256" key="7">
    <source>
        <dbReference type="ARBA" id="ARBA00023004"/>
    </source>
</evidence>
<dbReference type="Proteomes" id="UP000706039">
    <property type="component" value="Unassembled WGS sequence"/>
</dbReference>
<dbReference type="Gene3D" id="2.170.130.10">
    <property type="entry name" value="TonB-dependent receptor, plug domain"/>
    <property type="match status" value="1"/>
</dbReference>
<keyword evidence="17" id="KW-0675">Receptor</keyword>
<dbReference type="Pfam" id="PF07715">
    <property type="entry name" value="Plug"/>
    <property type="match status" value="1"/>
</dbReference>
<evidence type="ECO:0000256" key="8">
    <source>
        <dbReference type="ARBA" id="ARBA00023065"/>
    </source>
</evidence>
<feature type="signal peptide" evidence="14">
    <location>
        <begin position="1"/>
        <end position="22"/>
    </location>
</feature>
<dbReference type="PANTHER" id="PTHR32552:SF68">
    <property type="entry name" value="FERRICHROME OUTER MEMBRANE TRANSPORTER_PHAGE RECEPTOR"/>
    <property type="match status" value="1"/>
</dbReference>
<evidence type="ECO:0000313" key="18">
    <source>
        <dbReference type="Proteomes" id="UP000706039"/>
    </source>
</evidence>
<evidence type="ECO:0000256" key="12">
    <source>
        <dbReference type="PROSITE-ProRule" id="PRU01360"/>
    </source>
</evidence>
<dbReference type="InterPro" id="IPR036942">
    <property type="entry name" value="Beta-barrel_TonB_sf"/>
</dbReference>
<dbReference type="CDD" id="cd01347">
    <property type="entry name" value="ligand_gated_channel"/>
    <property type="match status" value="1"/>
</dbReference>
<keyword evidence="7" id="KW-0408">Iron</keyword>
<keyword evidence="2 12" id="KW-0813">Transport</keyword>
<keyword evidence="18" id="KW-1185">Reference proteome</keyword>
<proteinExistence type="inferred from homology"/>
<keyword evidence="8" id="KW-0406">Ion transport</keyword>
<comment type="caution">
    <text evidence="17">The sequence shown here is derived from an EMBL/GenBank/DDBJ whole genome shotgun (WGS) entry which is preliminary data.</text>
</comment>
<feature type="chain" id="PRO_5045247008" evidence="14">
    <location>
        <begin position="23"/>
        <end position="712"/>
    </location>
</feature>
<evidence type="ECO:0000256" key="11">
    <source>
        <dbReference type="ARBA" id="ARBA00023237"/>
    </source>
</evidence>
<dbReference type="InterPro" id="IPR000531">
    <property type="entry name" value="Beta-barrel_TonB"/>
</dbReference>
<feature type="domain" description="TonB-dependent receptor-like beta-barrel" evidence="15">
    <location>
        <begin position="249"/>
        <end position="680"/>
    </location>
</feature>
<keyword evidence="11 12" id="KW-0998">Cell outer membrane</keyword>
<evidence type="ECO:0000256" key="9">
    <source>
        <dbReference type="ARBA" id="ARBA00023077"/>
    </source>
</evidence>
<feature type="domain" description="TonB-dependent receptor plug" evidence="16">
    <location>
        <begin position="61"/>
        <end position="151"/>
    </location>
</feature>
<evidence type="ECO:0000256" key="3">
    <source>
        <dbReference type="ARBA" id="ARBA00022452"/>
    </source>
</evidence>
<evidence type="ECO:0000256" key="1">
    <source>
        <dbReference type="ARBA" id="ARBA00004571"/>
    </source>
</evidence>
<evidence type="ECO:0000256" key="14">
    <source>
        <dbReference type="SAM" id="SignalP"/>
    </source>
</evidence>
<keyword evidence="10 12" id="KW-0472">Membrane</keyword>
<keyword evidence="5 12" id="KW-0812">Transmembrane</keyword>
<evidence type="ECO:0000313" key="17">
    <source>
        <dbReference type="EMBL" id="MBY8825047.1"/>
    </source>
</evidence>
<dbReference type="InterPro" id="IPR039426">
    <property type="entry name" value="TonB-dep_rcpt-like"/>
</dbReference>
<dbReference type="EMBL" id="JAINVV010000011">
    <property type="protein sequence ID" value="MBY8825047.1"/>
    <property type="molecule type" value="Genomic_DNA"/>
</dbReference>
<evidence type="ECO:0000256" key="10">
    <source>
        <dbReference type="ARBA" id="ARBA00023136"/>
    </source>
</evidence>
<evidence type="ECO:0000256" key="6">
    <source>
        <dbReference type="ARBA" id="ARBA00022729"/>
    </source>
</evidence>
<gene>
    <name evidence="17" type="ORF">K7G82_22275</name>
</gene>
<dbReference type="InterPro" id="IPR012910">
    <property type="entry name" value="Plug_dom"/>
</dbReference>
<sequence length="712" mass="77076">MIRKMIVGLSLSAATIASGALAMEPGEDGSGDDIIVTGRVAKLYRVEETASGKMPTEPLASSQAITVLTADLIADQGARDAQDLYRNISGVSFFSYAGVTARGFRQQENFYDGLRGDPYIGFAVPQLFNIERVEFLKGPAGMLYGQSAPGGLFNYVTKKPSQTFSASARMVAGTGDRYGAQAEVTGPVNDVVSLRGGAFFEDRDLPRTFAGNRSLLLDAGATFDLGIARLTTQAWRIEQDLAANRLRGIAVDADGHFLANRRWNHNEPSDFLDLRSTALQAKLEIEPTDNLKLDIAGRRIDASEKQKYHEPITLLDKNGDGRFDAVARQYRDQYRGTKSWSFGGNAVWSAAISDGVSNRVLAGFDYSTEDATSTASQLTGRATAAMGLPCPLDFANPVYRACDPARYAMPAATTTLSETRRNGFYLLNELTLGRLVAVAGIRTDSFEDVAIAANGTRTGFKGRDETYRLGLVWRVRDDVSLFGQYATSFEPQSAAAQDPRAGGPFAPTTGDMMEGGVKTALLGGRLQSSLSVYRIKRQNLLQADPRGDPEGDGINNSVAFGEVTSKGVDVDIAADLTDNWVLTLTYAYNDTRVTKSTTPANGNITNVVAGGRFANAPRNKLGFWTRYQIPAAGLAFALGGDYVSKRISLSNQPVNPYFIFDGSITWARGPWDVRLRVDNILDKTYAASGFNDRGGHFPGEPRSAFVEVGYRF</sequence>
<keyword evidence="6 14" id="KW-0732">Signal</keyword>
<evidence type="ECO:0000256" key="5">
    <source>
        <dbReference type="ARBA" id="ARBA00022692"/>
    </source>
</evidence>
<protein>
    <submittedName>
        <fullName evidence="17">TonB-dependent receptor</fullName>
    </submittedName>
</protein>
<evidence type="ECO:0000256" key="4">
    <source>
        <dbReference type="ARBA" id="ARBA00022496"/>
    </source>
</evidence>
<dbReference type="SUPFAM" id="SSF56935">
    <property type="entry name" value="Porins"/>
    <property type="match status" value="1"/>
</dbReference>
<keyword evidence="4" id="KW-0410">Iron transport</keyword>
<dbReference type="PANTHER" id="PTHR32552">
    <property type="entry name" value="FERRICHROME IRON RECEPTOR-RELATED"/>
    <property type="match status" value="1"/>
</dbReference>
<keyword evidence="9 13" id="KW-0798">TonB box</keyword>
<dbReference type="InterPro" id="IPR037066">
    <property type="entry name" value="Plug_dom_sf"/>
</dbReference>
<comment type="similarity">
    <text evidence="12 13">Belongs to the TonB-dependent receptor family.</text>
</comment>
<evidence type="ECO:0000256" key="13">
    <source>
        <dbReference type="RuleBase" id="RU003357"/>
    </source>
</evidence>
<dbReference type="Gene3D" id="2.40.170.20">
    <property type="entry name" value="TonB-dependent receptor, beta-barrel domain"/>
    <property type="match status" value="1"/>
</dbReference>
<keyword evidence="3 12" id="KW-1134">Transmembrane beta strand</keyword>
<reference evidence="17 18" key="1">
    <citation type="submission" date="2021-08" db="EMBL/GenBank/DDBJ databases">
        <authorList>
            <person name="Tuo L."/>
        </authorList>
    </citation>
    <scope>NUCLEOTIDE SEQUENCE [LARGE SCALE GENOMIC DNA]</scope>
    <source>
        <strain evidence="17 18">JCM 31229</strain>
    </source>
</reference>
<dbReference type="RefSeq" id="WP_222992154.1">
    <property type="nucleotide sequence ID" value="NZ_JAINVV010000011.1"/>
</dbReference>
<evidence type="ECO:0000259" key="15">
    <source>
        <dbReference type="Pfam" id="PF00593"/>
    </source>
</evidence>
<accession>A0ABS7PXH5</accession>
<dbReference type="PROSITE" id="PS52016">
    <property type="entry name" value="TONB_DEPENDENT_REC_3"/>
    <property type="match status" value="1"/>
</dbReference>
<evidence type="ECO:0000256" key="2">
    <source>
        <dbReference type="ARBA" id="ARBA00022448"/>
    </source>
</evidence>